<evidence type="ECO:0000313" key="2">
    <source>
        <dbReference type="Proteomes" id="UP000887560"/>
    </source>
</evidence>
<dbReference type="PANTHER" id="PTHR21696">
    <property type="entry name" value="PROTEIN UNC-79 HOMOLOG"/>
    <property type="match status" value="1"/>
</dbReference>
<feature type="region of interest" description="Disordered" evidence="1">
    <location>
        <begin position="186"/>
        <end position="254"/>
    </location>
</feature>
<feature type="compositionally biased region" description="Polar residues" evidence="1">
    <location>
        <begin position="186"/>
        <end position="197"/>
    </location>
</feature>
<dbReference type="WBParaSite" id="scf7180000417183.g1006">
    <property type="protein sequence ID" value="scf7180000417183.g1006"/>
    <property type="gene ID" value="scf7180000417183.g1006"/>
</dbReference>
<feature type="region of interest" description="Disordered" evidence="1">
    <location>
        <begin position="931"/>
        <end position="984"/>
    </location>
</feature>
<reference evidence="3" key="1">
    <citation type="submission" date="2022-11" db="UniProtKB">
        <authorList>
            <consortium name="WormBaseParasite"/>
        </authorList>
    </citation>
    <scope>IDENTIFICATION</scope>
</reference>
<keyword evidence="2" id="KW-1185">Reference proteome</keyword>
<dbReference type="PANTHER" id="PTHR21696:SF2">
    <property type="entry name" value="PROTEIN UNC-79 HOMOLOG"/>
    <property type="match status" value="1"/>
</dbReference>
<feature type="compositionally biased region" description="Acidic residues" evidence="1">
    <location>
        <begin position="975"/>
        <end position="984"/>
    </location>
</feature>
<feature type="region of interest" description="Disordered" evidence="1">
    <location>
        <begin position="666"/>
        <end position="688"/>
    </location>
</feature>
<dbReference type="Proteomes" id="UP000887560">
    <property type="component" value="Unplaced"/>
</dbReference>
<proteinExistence type="predicted"/>
<sequence length="984" mass="109099">MFSNSLRQIPLPTSGELLVQQKQPQHRDNESKPVDGVNSGLASPESRENKIMEEEEPENAENSQQTLEGPMAAQLVMTDILAQQIKLAGGASAMTSPSLLEHLFSLIAALLEYQPEERFIENGWPHTCRDPEGDQFADCLRCQQALFLYQVLLQVLEQFCPKEESRLDALNYGDETARDFADWLSEASSSVHQQQPQGVVADGNSPRPSPSPRALSSSPAGHTFFGSPITQKRQQQQPVQKTSTPLIKARQEVSTPSAEMVGALPTDDVDSASEQVAAFSFAEQSPMGVACISATVIGGLLQQQEAALTEKNGSEAVDGEGKIKIGKTEQKEEQRIFWETSVGRFRFSLEQLPAQLRLTYVLLKVGQMATPLLLHAITLPLGDDVFWESVNAEFTSSEWERRLKAVDRVLVLAHFVPPAAVRSNRTLLTSLSCAFSHLIVSVHDPNPAVAQKALLLLEALPRSSLTLICHCLEAQFDSCILDRPLIIARIHLLSVLLPEENLLSWDFFIQRFETLSLEAHLKAQQNAGADASMHFLQDLLHSDPMSDVYQRKVTRARQSLNEADNVRSIVRSLREHSLRHQLNPGVRGDQGGLFSLSPQKITERRDAAQQVLRVCLRRGAVAGTTEKIHGRSARDLARLRLRKVLVVIRVVSAWREMAGRLLLPSSRRSSKMSHQSGGKDEGEFVTEEQQQQQSLLLPHHQHLLELADQGLIEDMGFSERYFTVARRSIQSTPPLLLPTLPQSRAGSTTSSLALDLAHPLVQSTVSASSLSPRAIGSDSRYGRMREFTDEESNLCLLLNRVLLRHFNTLLGYSNSEKCFTIPPARLRRAAVCNAFLHGLPGVLDSNLLIGNQLLSIVLQLLLYLPSPQKFASDAPSADYSLRLLSTQQRHNWLHSIIIILYKYRCDAAPTNDAIRKQMLIVVQTLEQQCHRCPPSSQNQEQQPPVAIAPENKERRSATCLLEAPGPDGQWSSSTEDSEIGNDSG</sequence>
<feature type="region of interest" description="Disordered" evidence="1">
    <location>
        <begin position="1"/>
        <end position="64"/>
    </location>
</feature>
<evidence type="ECO:0000313" key="3">
    <source>
        <dbReference type="WBParaSite" id="scf7180000417183.g1006"/>
    </source>
</evidence>
<name>A0A915NIV0_9BILA</name>
<dbReference type="InterPro" id="IPR024855">
    <property type="entry name" value="UNC79"/>
</dbReference>
<evidence type="ECO:0000256" key="1">
    <source>
        <dbReference type="SAM" id="MobiDB-lite"/>
    </source>
</evidence>
<feature type="compositionally biased region" description="Low complexity" evidence="1">
    <location>
        <begin position="933"/>
        <end position="944"/>
    </location>
</feature>
<accession>A0A915NIV0</accession>
<feature type="compositionally biased region" description="Low complexity" evidence="1">
    <location>
        <begin position="231"/>
        <end position="240"/>
    </location>
</feature>
<protein>
    <submittedName>
        <fullName evidence="3">Uncharacterized protein</fullName>
    </submittedName>
</protein>
<organism evidence="2 3">
    <name type="scientific">Meloidogyne floridensis</name>
    <dbReference type="NCBI Taxonomy" id="298350"/>
    <lineage>
        <taxon>Eukaryota</taxon>
        <taxon>Metazoa</taxon>
        <taxon>Ecdysozoa</taxon>
        <taxon>Nematoda</taxon>
        <taxon>Chromadorea</taxon>
        <taxon>Rhabditida</taxon>
        <taxon>Tylenchina</taxon>
        <taxon>Tylenchomorpha</taxon>
        <taxon>Tylenchoidea</taxon>
        <taxon>Meloidogynidae</taxon>
        <taxon>Meloidogyninae</taxon>
        <taxon>Meloidogyne</taxon>
    </lineage>
</organism>
<dbReference type="AlphaFoldDB" id="A0A915NIV0"/>